<sequence>MDKERLARVVARLQNVPSISLPTDYPRPTGGHRLVESAATADLSEQTCLGLLKLALYNENDEDDDDDRSDSQTPSAFHLLLAAFSVLLYRYTGDTDLVIGSSSSSARDPLVLRLSLDPTDPFWAVVRKVQQVEKEAEADALPYETILKEIGKGKSDPIEASRPLFRVRFFDETDSPKGNFLRSTSLTSDLTIFVTRLQESSRSALTPRISLRILYNALLFTPSRVSYIVEQLSVLLRKVAANPLAQVGSVPLLTPGQRAKLPDPTADLNWCDFKGAITDVFSRNARQWPDRPCVIQCLPPSLEGSQEKLTFTYGAIRRAANILAHHLLQTGVQREEVVMVYAHRSVELVVAVMAVLKAGATFSVIDPAYPASRQTIYLKVAQPRALVVLKGAGKIGPTVRDFISDELKIRVEVPALELLPDGTIAGGTHSGENDVLGSHAHLSDVDPNVVLGPDSVGTLSFTSGSTGIPKGVRGRHYSLTHFFPWMGERFGLDENSRFTMLSGIAHDPIQRDMFTPLFFGAQLYVPTSEDIGTPGRLADWMADHEVTITHLTPAMGQLLSAQATRQIPSLRNAFFVGDVLTKRDCHRLQALAANANIINMYGTTETQRAVSYFLIPSVTEDPTFLATQKDIMPAGSGMIDVQLLVVNRNDKNIPCAVGEVGEIYVRSGGLAEGYSDPEATAEKFVKNWFASTALRHDTILHPLRGLAGSESLYWKGIRDRMYRSGDLGRYLPDGTVECTGRADDQVKIRGFRIELGEIDTHLSQHPLVRENVTLVRRDKDEEKILVSYFVPVSGPSLDDYASDIPEGEDEKGILQRANLRVPFLLCPCISTYDSPVFVPLKRMPLNPNGKIDKPALPFPDTAQVAQTEPRRGGPAGTPTEEATRGIWARILPNAPSHIPLDENFFDLGGHSILATRLIFEIRKAFVVDAPLGLVFDKPTIREQAAAVDSLRNADLGFGGKEGEKTPASPGTPVSPTRLTVPVSALTTALKRSAAKATRLEYGKDYDSLVARLRPSYAGPPSGYSERPLTVFLTGATGFLGAFILRDLLQQDKRVKKVICLVRASSSDKALERLRDAVSGRGVWDEEWVRSLRVEVVRGDLDQEFFGLEKDVWQRVAEETDAIVHNGALVHWVYPYEKLRSANVIATLTAIDLAATGKPKLFVFVSSTSAIDTEHYVRLSDSLSEGENGNGGVPEGDDLEGARIGLKTGYGQSKWVSEKLLFAAGQRGLRGHVVRPGYVVGDARSAVTNTDDFIWRLVKGCIQLGLVPDINNTVNMVPVDHVARSTALAAIAPLPEPQDRLSVLHVAAYPRPTFNDFLSSLSRYGFPTERCEYLLWRRKLEKHVMEVQDNALFPLLHFVLDDLPTSTKAPELNDSNMRALLSPHMQETNRTVDDELMGKYLAWLVNAEFLPPPSLDTAEKKLPQLEFSAATKAVGRSGS</sequence>
<dbReference type="InterPro" id="IPR006162">
    <property type="entry name" value="Ppantetheine_attach_site"/>
</dbReference>
<dbReference type="Proteomes" id="UP001212997">
    <property type="component" value="Unassembled WGS sequence"/>
</dbReference>
<keyword evidence="11" id="KW-0560">Oxidoreductase</keyword>
<keyword evidence="21" id="KW-1185">Reference proteome</keyword>
<dbReference type="GO" id="GO:0004043">
    <property type="term" value="F:L-aminoadipate-semialdehyde dehydrogenase [NAD(P)+] activity"/>
    <property type="evidence" value="ECO:0007669"/>
    <property type="project" value="UniProtKB-EC"/>
</dbReference>
<evidence type="ECO:0000256" key="1">
    <source>
        <dbReference type="ARBA" id="ARBA00001957"/>
    </source>
</evidence>
<dbReference type="FunFam" id="3.40.50.720:FF:000787">
    <property type="entry name" value="L-2-aminoadipate reductase"/>
    <property type="match status" value="1"/>
</dbReference>
<dbReference type="InterPro" id="IPR045851">
    <property type="entry name" value="AMP-bd_C_sf"/>
</dbReference>
<evidence type="ECO:0000313" key="20">
    <source>
        <dbReference type="EMBL" id="KAJ3492225.1"/>
    </source>
</evidence>
<dbReference type="SUPFAM" id="SSF51735">
    <property type="entry name" value="NAD(P)-binding Rossmann-fold domains"/>
    <property type="match status" value="1"/>
</dbReference>
<organism evidence="20 21">
    <name type="scientific">Meripilus lineatus</name>
    <dbReference type="NCBI Taxonomy" id="2056292"/>
    <lineage>
        <taxon>Eukaryota</taxon>
        <taxon>Fungi</taxon>
        <taxon>Dikarya</taxon>
        <taxon>Basidiomycota</taxon>
        <taxon>Agaricomycotina</taxon>
        <taxon>Agaricomycetes</taxon>
        <taxon>Polyporales</taxon>
        <taxon>Meripilaceae</taxon>
        <taxon>Meripilus</taxon>
    </lineage>
</organism>
<evidence type="ECO:0000256" key="14">
    <source>
        <dbReference type="ARBA" id="ARBA00032195"/>
    </source>
</evidence>
<dbReference type="Pfam" id="PF00550">
    <property type="entry name" value="PP-binding"/>
    <property type="match status" value="1"/>
</dbReference>
<dbReference type="NCBIfam" id="TIGR01733">
    <property type="entry name" value="AA-adenyl-dom"/>
    <property type="match status" value="1"/>
</dbReference>
<dbReference type="PROSITE" id="PS50075">
    <property type="entry name" value="CARRIER"/>
    <property type="match status" value="1"/>
</dbReference>
<keyword evidence="8" id="KW-0597">Phosphoprotein</keyword>
<evidence type="ECO:0000256" key="5">
    <source>
        <dbReference type="ARBA" id="ARBA00012913"/>
    </source>
</evidence>
<dbReference type="InterPro" id="IPR010071">
    <property type="entry name" value="AA_adenyl_dom"/>
</dbReference>
<evidence type="ECO:0000256" key="13">
    <source>
        <dbReference type="ARBA" id="ARBA00031335"/>
    </source>
</evidence>
<dbReference type="NCBIfam" id="TIGR03443">
    <property type="entry name" value="alpha_am_amid"/>
    <property type="match status" value="1"/>
</dbReference>
<dbReference type="EC" id="1.2.1.31" evidence="6"/>
<comment type="catalytic activity">
    <reaction evidence="15">
        <text>(S)-2-amino-6-oxohexanoate + AMP + diphosphate + NADP(+) = L-2-aminoadipate + ATP + NADPH + H(+)</text>
        <dbReference type="Rhea" id="RHEA:46936"/>
        <dbReference type="ChEBI" id="CHEBI:15378"/>
        <dbReference type="ChEBI" id="CHEBI:30616"/>
        <dbReference type="ChEBI" id="CHEBI:33019"/>
        <dbReference type="ChEBI" id="CHEBI:57783"/>
        <dbReference type="ChEBI" id="CHEBI:58321"/>
        <dbReference type="ChEBI" id="CHEBI:58349"/>
        <dbReference type="ChEBI" id="CHEBI:58672"/>
        <dbReference type="ChEBI" id="CHEBI:456215"/>
        <dbReference type="EC" id="1.2.1.95"/>
    </reaction>
</comment>
<evidence type="ECO:0000256" key="18">
    <source>
        <dbReference type="SAM" id="MobiDB-lite"/>
    </source>
</evidence>
<dbReference type="Pfam" id="PF07993">
    <property type="entry name" value="NAD_binding_4"/>
    <property type="match status" value="1"/>
</dbReference>
<dbReference type="InterPro" id="IPR009081">
    <property type="entry name" value="PP-bd_ACP"/>
</dbReference>
<accession>A0AAD5VEY9</accession>
<reference evidence="20" key="1">
    <citation type="submission" date="2022-07" db="EMBL/GenBank/DDBJ databases">
        <title>Genome Sequence of Physisporinus lineatus.</title>
        <authorList>
            <person name="Buettner E."/>
        </authorList>
    </citation>
    <scope>NUCLEOTIDE SEQUENCE</scope>
    <source>
        <strain evidence="20">VT162</strain>
    </source>
</reference>
<dbReference type="Pfam" id="PF00501">
    <property type="entry name" value="AMP-binding"/>
    <property type="match status" value="1"/>
</dbReference>
<dbReference type="InterPro" id="IPR014397">
    <property type="entry name" value="Lys2"/>
</dbReference>
<dbReference type="PROSITE" id="PS00012">
    <property type="entry name" value="PHOSPHOPANTETHEINE"/>
    <property type="match status" value="1"/>
</dbReference>
<keyword evidence="7" id="KW-0596">Phosphopantetheine</keyword>
<protein>
    <recommendedName>
        <fullName evidence="14">Alpha-aminoadipate reductase</fullName>
        <ecNumber evidence="6">1.2.1.31</ecNumber>
        <ecNumber evidence="5">1.2.1.95</ecNumber>
    </recommendedName>
    <alternativeName>
        <fullName evidence="13">L-aminoadipate-semialdehyde dehydrogenase</fullName>
    </alternativeName>
</protein>
<dbReference type="GO" id="GO:0019878">
    <property type="term" value="P:lysine biosynthetic process via aminoadipic acid"/>
    <property type="evidence" value="ECO:0007669"/>
    <property type="project" value="UniProtKB-ARBA"/>
</dbReference>
<feature type="region of interest" description="Disordered" evidence="18">
    <location>
        <begin position="957"/>
        <end position="976"/>
    </location>
</feature>
<gene>
    <name evidence="20" type="ORF">NLI96_g103</name>
</gene>
<dbReference type="Gene3D" id="1.10.1200.10">
    <property type="entry name" value="ACP-like"/>
    <property type="match status" value="1"/>
</dbReference>
<evidence type="ECO:0000256" key="9">
    <source>
        <dbReference type="ARBA" id="ARBA00022605"/>
    </source>
</evidence>
<evidence type="ECO:0000256" key="11">
    <source>
        <dbReference type="ARBA" id="ARBA00023002"/>
    </source>
</evidence>
<evidence type="ECO:0000256" key="16">
    <source>
        <dbReference type="ARBA" id="ARBA00048414"/>
    </source>
</evidence>
<evidence type="ECO:0000256" key="3">
    <source>
        <dbReference type="ARBA" id="ARBA00004827"/>
    </source>
</evidence>
<dbReference type="Gene3D" id="3.30.300.30">
    <property type="match status" value="1"/>
</dbReference>
<dbReference type="EMBL" id="JANAWD010000002">
    <property type="protein sequence ID" value="KAJ3492225.1"/>
    <property type="molecule type" value="Genomic_DNA"/>
</dbReference>
<keyword evidence="10" id="KW-0521">NADP</keyword>
<dbReference type="NCBIfam" id="TIGR01746">
    <property type="entry name" value="Thioester-redct"/>
    <property type="match status" value="1"/>
</dbReference>
<evidence type="ECO:0000256" key="17">
    <source>
        <dbReference type="ARBA" id="ARBA00049537"/>
    </source>
</evidence>
<name>A0AAD5VEY9_9APHY</name>
<keyword evidence="12" id="KW-0457">Lysine biosynthesis</keyword>
<dbReference type="PANTHER" id="PTHR44845">
    <property type="entry name" value="CARRIER DOMAIN-CONTAINING PROTEIN"/>
    <property type="match status" value="1"/>
</dbReference>
<comment type="catalytic activity">
    <reaction evidence="16">
        <text>(S)-2-amino-6-oxohexanoate + NAD(+) + H2O = L-2-aminoadipate + NADH + 2 H(+)</text>
        <dbReference type="Rhea" id="RHEA:12308"/>
        <dbReference type="ChEBI" id="CHEBI:15377"/>
        <dbReference type="ChEBI" id="CHEBI:15378"/>
        <dbReference type="ChEBI" id="CHEBI:57540"/>
        <dbReference type="ChEBI" id="CHEBI:57945"/>
        <dbReference type="ChEBI" id="CHEBI:58321"/>
        <dbReference type="ChEBI" id="CHEBI:58672"/>
        <dbReference type="EC" id="1.2.1.31"/>
    </reaction>
</comment>
<dbReference type="InterPro" id="IPR010080">
    <property type="entry name" value="Thioester_reductase-like_dom"/>
</dbReference>
<evidence type="ECO:0000256" key="8">
    <source>
        <dbReference type="ARBA" id="ARBA00022553"/>
    </source>
</evidence>
<proteinExistence type="inferred from homology"/>
<comment type="cofactor">
    <cofactor evidence="1">
        <name>pantetheine 4'-phosphate</name>
        <dbReference type="ChEBI" id="CHEBI:47942"/>
    </cofactor>
</comment>
<feature type="domain" description="Carrier" evidence="19">
    <location>
        <begin position="874"/>
        <end position="951"/>
    </location>
</feature>
<dbReference type="SUPFAM" id="SSF52777">
    <property type="entry name" value="CoA-dependent acyltransferases"/>
    <property type="match status" value="1"/>
</dbReference>
<evidence type="ECO:0000256" key="10">
    <source>
        <dbReference type="ARBA" id="ARBA00022857"/>
    </source>
</evidence>
<dbReference type="PROSITE" id="PS00455">
    <property type="entry name" value="AMP_BINDING"/>
    <property type="match status" value="1"/>
</dbReference>
<dbReference type="CDD" id="cd05235">
    <property type="entry name" value="SDR_e1"/>
    <property type="match status" value="1"/>
</dbReference>
<evidence type="ECO:0000256" key="7">
    <source>
        <dbReference type="ARBA" id="ARBA00022450"/>
    </source>
</evidence>
<comment type="caution">
    <text evidence="20">The sequence shown here is derived from an EMBL/GenBank/DDBJ whole genome shotgun (WGS) entry which is preliminary data.</text>
</comment>
<dbReference type="InterPro" id="IPR036736">
    <property type="entry name" value="ACP-like_sf"/>
</dbReference>
<evidence type="ECO:0000259" key="19">
    <source>
        <dbReference type="PROSITE" id="PS50075"/>
    </source>
</evidence>
<evidence type="ECO:0000313" key="21">
    <source>
        <dbReference type="Proteomes" id="UP001212997"/>
    </source>
</evidence>
<evidence type="ECO:0000256" key="2">
    <source>
        <dbReference type="ARBA" id="ARBA00003499"/>
    </source>
</evidence>
<dbReference type="Gene3D" id="3.30.559.30">
    <property type="entry name" value="Nonribosomal peptide synthetase, condensation domain"/>
    <property type="match status" value="1"/>
</dbReference>
<dbReference type="InterPro" id="IPR036291">
    <property type="entry name" value="NAD(P)-bd_dom_sf"/>
</dbReference>
<evidence type="ECO:0000256" key="12">
    <source>
        <dbReference type="ARBA" id="ARBA00023154"/>
    </source>
</evidence>
<dbReference type="EC" id="1.2.1.95" evidence="5"/>
<dbReference type="InterPro" id="IPR020806">
    <property type="entry name" value="PKS_PP-bd"/>
</dbReference>
<dbReference type="PIRSF" id="PIRSF001617">
    <property type="entry name" value="Alpha-AR"/>
    <property type="match status" value="1"/>
</dbReference>
<comment type="similarity">
    <text evidence="4">Belongs to the ATP-dependent AMP-binding enzyme family.</text>
</comment>
<comment type="function">
    <text evidence="2">Catalyzes the activation of alpha-aminoadipate by ATP-dependent adenylation and the reduction of activated alpha-aminoadipate by NADPH. The activated alpha-aminoadipate is bound to the phosphopantheinyl group of the enzyme itself before it is reduced to (S)-2-amino-6-oxohexanoate.</text>
</comment>
<dbReference type="InterPro" id="IPR013120">
    <property type="entry name" value="FAR_NAD-bd"/>
</dbReference>
<keyword evidence="9" id="KW-0028">Amino-acid biosynthesis</keyword>
<dbReference type="GO" id="GO:0031177">
    <property type="term" value="F:phosphopantetheine binding"/>
    <property type="evidence" value="ECO:0007669"/>
    <property type="project" value="InterPro"/>
</dbReference>
<comment type="pathway">
    <text evidence="3">Amino-acid biosynthesis; L-lysine biosynthesis via AAA pathway; L-lysine from L-alpha-aminoadipate (fungal route): step 1/3.</text>
</comment>
<dbReference type="InterPro" id="IPR020845">
    <property type="entry name" value="AMP-binding_CS"/>
</dbReference>
<evidence type="ECO:0000256" key="6">
    <source>
        <dbReference type="ARBA" id="ARBA00013073"/>
    </source>
</evidence>
<comment type="catalytic activity">
    <reaction evidence="17">
        <text>(S)-2-amino-6-oxohexanoate + NADP(+) + H2O = L-2-aminoadipate + NADPH + 2 H(+)</text>
        <dbReference type="Rhea" id="RHEA:12304"/>
        <dbReference type="ChEBI" id="CHEBI:15377"/>
        <dbReference type="ChEBI" id="CHEBI:15378"/>
        <dbReference type="ChEBI" id="CHEBI:57783"/>
        <dbReference type="ChEBI" id="CHEBI:58321"/>
        <dbReference type="ChEBI" id="CHEBI:58349"/>
        <dbReference type="ChEBI" id="CHEBI:58672"/>
        <dbReference type="EC" id="1.2.1.31"/>
    </reaction>
</comment>
<dbReference type="SMART" id="SM00823">
    <property type="entry name" value="PKS_PP"/>
    <property type="match status" value="1"/>
</dbReference>
<dbReference type="SUPFAM" id="SSF47336">
    <property type="entry name" value="ACP-like"/>
    <property type="match status" value="1"/>
</dbReference>
<dbReference type="SUPFAM" id="SSF56801">
    <property type="entry name" value="Acetyl-CoA synthetase-like"/>
    <property type="match status" value="1"/>
</dbReference>
<dbReference type="PANTHER" id="PTHR44845:SF1">
    <property type="entry name" value="L-2-AMINOADIPATE REDUCTASE"/>
    <property type="match status" value="1"/>
</dbReference>
<evidence type="ECO:0000256" key="4">
    <source>
        <dbReference type="ARBA" id="ARBA00006432"/>
    </source>
</evidence>
<dbReference type="Gene3D" id="3.40.50.720">
    <property type="entry name" value="NAD(P)-binding Rossmann-like Domain"/>
    <property type="match status" value="1"/>
</dbReference>
<dbReference type="InterPro" id="IPR042099">
    <property type="entry name" value="ANL_N_sf"/>
</dbReference>
<dbReference type="InterPro" id="IPR000873">
    <property type="entry name" value="AMP-dep_synth/lig_dom"/>
</dbReference>
<evidence type="ECO:0000256" key="15">
    <source>
        <dbReference type="ARBA" id="ARBA00048260"/>
    </source>
</evidence>
<dbReference type="Gene3D" id="3.40.50.12780">
    <property type="entry name" value="N-terminal domain of ligase-like"/>
    <property type="match status" value="1"/>
</dbReference>